<evidence type="ECO:0000313" key="3">
    <source>
        <dbReference type="EMBL" id="MBB5076018.1"/>
    </source>
</evidence>
<keyword evidence="2" id="KW-0732">Signal</keyword>
<evidence type="ECO:0008006" key="5">
    <source>
        <dbReference type="Google" id="ProtNLM"/>
    </source>
</evidence>
<comment type="caution">
    <text evidence="3">The sequence shown here is derived from an EMBL/GenBank/DDBJ whole genome shotgun (WGS) entry which is preliminary data.</text>
</comment>
<accession>A0A7W7ZY88</accession>
<keyword evidence="1" id="KW-1133">Transmembrane helix</keyword>
<organism evidence="3 4">
    <name type="scientific">Nonomuraea endophytica</name>
    <dbReference type="NCBI Taxonomy" id="714136"/>
    <lineage>
        <taxon>Bacteria</taxon>
        <taxon>Bacillati</taxon>
        <taxon>Actinomycetota</taxon>
        <taxon>Actinomycetes</taxon>
        <taxon>Streptosporangiales</taxon>
        <taxon>Streptosporangiaceae</taxon>
        <taxon>Nonomuraea</taxon>
    </lineage>
</organism>
<dbReference type="InterPro" id="IPR046112">
    <property type="entry name" value="DUF6049"/>
</dbReference>
<evidence type="ECO:0000313" key="4">
    <source>
        <dbReference type="Proteomes" id="UP000568380"/>
    </source>
</evidence>
<keyword evidence="1" id="KW-0812">Transmembrane</keyword>
<feature type="transmembrane region" description="Helical" evidence="1">
    <location>
        <begin position="653"/>
        <end position="677"/>
    </location>
</feature>
<name>A0A7W7ZY88_9ACTN</name>
<sequence length="697" mass="74028">MIGKAALLTVLSAALLAPVVATTPGTAAAMTAKQELTLTVKSITPELPTKPTDQVKLSGTFRNGTGTPLTGVRVRVRYGFQRMTDRAAMKAFAEDQAAQLPQASDSSFMDFPLVNNGTSTDWTLTVTPIQLGMNTFGVYPITVEVVPVAASWQPLAKAHTFITYMPPTTPKLPRNRLSVALPVVDAPHRSDDATFVDDKLAAALKPGGRLADLAALAKTAPKNVTWFVEPGLLDDVQAMTKGYTLRNGKKQPADPAAAPWLDSLRTSLTGAPVVAVPYGDPDVAAMAHHGLDSGVNTAIAAADVAAARHFKRDIPTATNWPVAGKLDDDALDLLSVGKVGTVLLNPANVPTQTPATTTLDAATTLDSVSGPVTALLPDEELSRMFELDSAAGRTAVLNKQRFIAETAMIAAERGQVRPRNLVVAPSRRWDPDPAFVSALLKTAARLPWLASAELGSIKAAKVQTPRTGLVYTEQDRKEELSEKYLEPVKEAAAEADLATRITTDKRSAGFENAVLRLTSSAWRNSTRAGRAATKQVVTALNTRLGLITISGASRDQPRTLAGVDGQVPISVRNGLSTSVTLMVEVSSNNRELLQIDPKYVKKRMTIGKGEIGTVQVPMTVKTSGDATITVQLETADGLPYGDPVKLTIRTTGYTGIALVIVGGALSVMLAAVVTRILRRRSQKRPARAAQARESEKV</sequence>
<proteinExistence type="predicted"/>
<dbReference type="RefSeq" id="WP_184959135.1">
    <property type="nucleotide sequence ID" value="NZ_JACHIN010000001.1"/>
</dbReference>
<reference evidence="3 4" key="1">
    <citation type="submission" date="2020-08" db="EMBL/GenBank/DDBJ databases">
        <title>Genomic Encyclopedia of Type Strains, Phase IV (KMG-IV): sequencing the most valuable type-strain genomes for metagenomic binning, comparative biology and taxonomic classification.</title>
        <authorList>
            <person name="Goeker M."/>
        </authorList>
    </citation>
    <scope>NUCLEOTIDE SEQUENCE [LARGE SCALE GENOMIC DNA]</scope>
    <source>
        <strain evidence="3 4">DSM 45385</strain>
    </source>
</reference>
<evidence type="ECO:0000256" key="2">
    <source>
        <dbReference type="SAM" id="SignalP"/>
    </source>
</evidence>
<keyword evidence="1" id="KW-0472">Membrane</keyword>
<dbReference type="AlphaFoldDB" id="A0A7W7ZY88"/>
<feature type="chain" id="PRO_5038756108" description="Glycoprotein" evidence="2">
    <location>
        <begin position="22"/>
        <end position="697"/>
    </location>
</feature>
<dbReference type="EMBL" id="JACHIN010000001">
    <property type="protein sequence ID" value="MBB5076018.1"/>
    <property type="molecule type" value="Genomic_DNA"/>
</dbReference>
<dbReference type="Proteomes" id="UP000568380">
    <property type="component" value="Unassembled WGS sequence"/>
</dbReference>
<keyword evidence="4" id="KW-1185">Reference proteome</keyword>
<protein>
    <recommendedName>
        <fullName evidence="5">Glycoprotein</fullName>
    </recommendedName>
</protein>
<dbReference type="Pfam" id="PF19516">
    <property type="entry name" value="DUF6049"/>
    <property type="match status" value="1"/>
</dbReference>
<evidence type="ECO:0000256" key="1">
    <source>
        <dbReference type="SAM" id="Phobius"/>
    </source>
</evidence>
<gene>
    <name evidence="3" type="ORF">HNR40_001464</name>
</gene>
<feature type="signal peptide" evidence="2">
    <location>
        <begin position="1"/>
        <end position="21"/>
    </location>
</feature>